<keyword evidence="5" id="KW-1185">Reference proteome</keyword>
<evidence type="ECO:0000259" key="3">
    <source>
        <dbReference type="PROSITE" id="PS51791"/>
    </source>
</evidence>
<feature type="domain" description="SAC" evidence="2">
    <location>
        <begin position="268"/>
        <end position="637"/>
    </location>
</feature>
<dbReference type="HOGENOM" id="CLU_006249_0_0_1"/>
<dbReference type="Pfam" id="PF12456">
    <property type="entry name" value="hSac2"/>
    <property type="match status" value="1"/>
</dbReference>
<gene>
    <name evidence="4" type="ORF">PISMIDRAFT_85632</name>
</gene>
<organism evidence="4 5">
    <name type="scientific">Pisolithus microcarpus 441</name>
    <dbReference type="NCBI Taxonomy" id="765257"/>
    <lineage>
        <taxon>Eukaryota</taxon>
        <taxon>Fungi</taxon>
        <taxon>Dikarya</taxon>
        <taxon>Basidiomycota</taxon>
        <taxon>Agaricomycotina</taxon>
        <taxon>Agaricomycetes</taxon>
        <taxon>Agaricomycetidae</taxon>
        <taxon>Boletales</taxon>
        <taxon>Sclerodermatineae</taxon>
        <taxon>Pisolithaceae</taxon>
        <taxon>Pisolithus</taxon>
    </lineage>
</organism>
<dbReference type="PANTHER" id="PTHR45662:SF7">
    <property type="entry name" value="SACI DOMAIN PROTEIN (AFU_ORTHOLOGUE AFUA_1G15890)"/>
    <property type="match status" value="1"/>
</dbReference>
<evidence type="ECO:0000259" key="2">
    <source>
        <dbReference type="PROSITE" id="PS50275"/>
    </source>
</evidence>
<protein>
    <recommendedName>
        <fullName evidence="6">SAC domain-containing protein</fullName>
    </recommendedName>
</protein>
<proteinExistence type="predicted"/>
<dbReference type="InterPro" id="IPR002013">
    <property type="entry name" value="SAC_dom"/>
</dbReference>
<reference evidence="5" key="2">
    <citation type="submission" date="2015-01" db="EMBL/GenBank/DDBJ databases">
        <title>Evolutionary Origins and Diversification of the Mycorrhizal Mutualists.</title>
        <authorList>
            <consortium name="DOE Joint Genome Institute"/>
            <consortium name="Mycorrhizal Genomics Consortium"/>
            <person name="Kohler A."/>
            <person name="Kuo A."/>
            <person name="Nagy L.G."/>
            <person name="Floudas D."/>
            <person name="Copeland A."/>
            <person name="Barry K.W."/>
            <person name="Cichocki N."/>
            <person name="Veneault-Fourrey C."/>
            <person name="LaButti K."/>
            <person name="Lindquist E.A."/>
            <person name="Lipzen A."/>
            <person name="Lundell T."/>
            <person name="Morin E."/>
            <person name="Murat C."/>
            <person name="Riley R."/>
            <person name="Ohm R."/>
            <person name="Sun H."/>
            <person name="Tunlid A."/>
            <person name="Henrissat B."/>
            <person name="Grigoriev I.V."/>
            <person name="Hibbett D.S."/>
            <person name="Martin F."/>
        </authorList>
    </citation>
    <scope>NUCLEOTIDE SEQUENCE [LARGE SCALE GENOMIC DNA]</scope>
    <source>
        <strain evidence="5">441</strain>
    </source>
</reference>
<dbReference type="PANTHER" id="PTHR45662">
    <property type="entry name" value="PHOSPHATIDYLINOSITIDE PHOSPHATASE SAC1"/>
    <property type="match status" value="1"/>
</dbReference>
<accession>A0A0D0AA34</accession>
<dbReference type="GO" id="GO:0005783">
    <property type="term" value="C:endoplasmic reticulum"/>
    <property type="evidence" value="ECO:0007669"/>
    <property type="project" value="TreeGrafter"/>
</dbReference>
<dbReference type="OrthoDB" id="405996at2759"/>
<dbReference type="InterPro" id="IPR022158">
    <property type="entry name" value="Inositol_phosphatase"/>
</dbReference>
<dbReference type="GO" id="GO:0046856">
    <property type="term" value="P:phosphatidylinositol dephosphorylation"/>
    <property type="evidence" value="ECO:0007669"/>
    <property type="project" value="TreeGrafter"/>
</dbReference>
<evidence type="ECO:0000313" key="4">
    <source>
        <dbReference type="EMBL" id="KIK31132.1"/>
    </source>
</evidence>
<dbReference type="PROSITE" id="PS50275">
    <property type="entry name" value="SAC"/>
    <property type="match status" value="1"/>
</dbReference>
<feature type="region of interest" description="Disordered" evidence="1">
    <location>
        <begin position="169"/>
        <end position="194"/>
    </location>
</feature>
<feature type="compositionally biased region" description="Low complexity" evidence="1">
    <location>
        <begin position="178"/>
        <end position="193"/>
    </location>
</feature>
<dbReference type="Pfam" id="PF02383">
    <property type="entry name" value="Syja_N"/>
    <property type="match status" value="1"/>
</dbReference>
<dbReference type="AlphaFoldDB" id="A0A0D0AA34"/>
<dbReference type="PROSITE" id="PS51791">
    <property type="entry name" value="HSAC2"/>
    <property type="match status" value="1"/>
</dbReference>
<feature type="domain" description="HSac2" evidence="3">
    <location>
        <begin position="709"/>
        <end position="860"/>
    </location>
</feature>
<reference evidence="4 5" key="1">
    <citation type="submission" date="2014-04" db="EMBL/GenBank/DDBJ databases">
        <authorList>
            <consortium name="DOE Joint Genome Institute"/>
            <person name="Kuo A."/>
            <person name="Kohler A."/>
            <person name="Costa M.D."/>
            <person name="Nagy L.G."/>
            <person name="Floudas D."/>
            <person name="Copeland A."/>
            <person name="Barry K.W."/>
            <person name="Cichocki N."/>
            <person name="Veneault-Fourrey C."/>
            <person name="LaButti K."/>
            <person name="Lindquist E.A."/>
            <person name="Lipzen A."/>
            <person name="Lundell T."/>
            <person name="Morin E."/>
            <person name="Murat C."/>
            <person name="Sun H."/>
            <person name="Tunlid A."/>
            <person name="Henrissat B."/>
            <person name="Grigoriev I.V."/>
            <person name="Hibbett D.S."/>
            <person name="Martin F."/>
            <person name="Nordberg H.P."/>
            <person name="Cantor M.N."/>
            <person name="Hua S.X."/>
        </authorList>
    </citation>
    <scope>NUCLEOTIDE SEQUENCE [LARGE SCALE GENOMIC DNA]</scope>
    <source>
        <strain evidence="4 5">441</strain>
    </source>
</reference>
<sequence>MPHLHPYERIAVTISDDGLLMRPHDPDPHNSPSCVRVSWNRTPKVEQLPSDKEIPATDWSSSVVIYGIIGILDLFNASYLLVITARRHVGICLVLEEGHTIHGVMDVSAVPLVRDRARQALTSIAARTAALRRPSLEEVKLSRAEESTQSHGLRTDFAEDESVQLVNPTSNLEQVQATPCPSSGTSTPASSESVAISSRLSPWTRLAGRDSVISVAGSSGVSNPAAVKAEKNDETVDAVLPAKLLGSKEEQHAELEDRVVRECIREYTKGCMFFSYRCDLTRPLQRKHEQSLKCAKEDDLLAMLNALPQGRRTDRSECKTNPSVEPYATLPLWRRVDRQFWWNEYLSKPFINSNLHSYVLPIIQGNFEIAKFHLPVNPQHPSDDSISPVDYIIASRRSRHRAGLRYQRRGVDDEAFVANFVETETIIRVQRDGISNVFSFVQIRGSVPLFWKQFGYSLKPPPVLAPERTPEQNMDAMKRHFHNTTSVYGPHMIVNLAEQKGKEGTLCGAYKACVNQLNSSNVSYCEFDFHHETRGMRYDRLSSLVDRLERTFESQGYFWVSDGTLLSEQKGVFRVNCIDCLDRTNVIQSTFARHVLEIQLGAVGLLIPAQAGRSEVDIVFNKVWANNGDAISRAYAGTSALKGDFTRTGKRDIGGLLNDGVNSLTRLYSATFSDWFCQAVIDFMLGHRTLSVFTEFLLKLQSTDPGELMRLSRIRAEAIATSVSLLLEEGETLLSGWTVFSPEALNVKLSERFEEKVLLLSARALYIVSYDYVLDKVKLHTRVPLEMIVRVVKGAYIVSSLEEASRDPQQNAGFLVSWLSVDQSSSQKATSPYMHNPTQLPASEIRRTLNVSRRLSSALINKFSNTSKSRAVSMHPPRSCMDGDTFAAFKVLPIDPTRVEGEFTTTYGELTDDLTGATTCKEVVDLMVDAIKRACCKYGTGLREDFVVEEDVVSLEDAKRATSMYAKMEYSMKRLLWLGG</sequence>
<evidence type="ECO:0000256" key="1">
    <source>
        <dbReference type="SAM" id="MobiDB-lite"/>
    </source>
</evidence>
<dbReference type="EMBL" id="KN833685">
    <property type="protein sequence ID" value="KIK31132.1"/>
    <property type="molecule type" value="Genomic_DNA"/>
</dbReference>
<dbReference type="Proteomes" id="UP000054018">
    <property type="component" value="Unassembled WGS sequence"/>
</dbReference>
<dbReference type="GO" id="GO:0043812">
    <property type="term" value="F:phosphatidylinositol-4-phosphate phosphatase activity"/>
    <property type="evidence" value="ECO:0007669"/>
    <property type="project" value="TreeGrafter"/>
</dbReference>
<dbReference type="STRING" id="765257.A0A0D0AA34"/>
<evidence type="ECO:0008006" key="6">
    <source>
        <dbReference type="Google" id="ProtNLM"/>
    </source>
</evidence>
<dbReference type="InterPro" id="IPR034753">
    <property type="entry name" value="hSac2"/>
</dbReference>
<evidence type="ECO:0000313" key="5">
    <source>
        <dbReference type="Proteomes" id="UP000054018"/>
    </source>
</evidence>
<name>A0A0D0AA34_9AGAM</name>